<name>U6GIE6_EIMAC</name>
<evidence type="ECO:0000259" key="6">
    <source>
        <dbReference type="Pfam" id="PF17681"/>
    </source>
</evidence>
<keyword evidence="5" id="KW-0175">Coiled coil</keyword>
<dbReference type="Pfam" id="PF17681">
    <property type="entry name" value="GCP_N_terminal"/>
    <property type="match status" value="1"/>
</dbReference>
<dbReference type="GeneID" id="25269143"/>
<evidence type="ECO:0000256" key="3">
    <source>
        <dbReference type="ARBA" id="ARBA00022701"/>
    </source>
</evidence>
<dbReference type="VEuPathDB" id="ToxoDB:EAH_00010730"/>
<evidence type="ECO:0000256" key="4">
    <source>
        <dbReference type="ARBA" id="ARBA00023212"/>
    </source>
</evidence>
<feature type="domain" description="Gamma tubulin complex component protein N-terminal" evidence="6">
    <location>
        <begin position="2"/>
        <end position="159"/>
    </location>
</feature>
<reference evidence="7" key="2">
    <citation type="submission" date="2013-10" db="EMBL/GenBank/DDBJ databases">
        <authorList>
            <person name="Aslett M."/>
        </authorList>
    </citation>
    <scope>NUCLEOTIDE SEQUENCE</scope>
    <source>
        <strain evidence="7">Houghton</strain>
    </source>
</reference>
<dbReference type="OrthoDB" id="347730at2759"/>
<dbReference type="GO" id="GO:0051321">
    <property type="term" value="P:meiotic cell cycle"/>
    <property type="evidence" value="ECO:0007669"/>
    <property type="project" value="TreeGrafter"/>
</dbReference>
<dbReference type="GO" id="GO:0051225">
    <property type="term" value="P:spindle assembly"/>
    <property type="evidence" value="ECO:0007669"/>
    <property type="project" value="TreeGrafter"/>
</dbReference>
<feature type="coiled-coil region" evidence="5">
    <location>
        <begin position="41"/>
        <end position="68"/>
    </location>
</feature>
<evidence type="ECO:0000313" key="7">
    <source>
        <dbReference type="EMBL" id="CDI79347.1"/>
    </source>
</evidence>
<keyword evidence="3" id="KW-0493">Microtubule</keyword>
<proteinExistence type="predicted"/>
<sequence length="165" mass="17046">MGLIAKISAFGCMYTRVKAAIQKPKKASVLAGGPLTVEAFCSSIEAELQQYFKLIAVLEEDISRAESMQAAAAAATATGAAAAAAAASAAAQSSSSMPTLRRLAVWLQAPYQRMRLLTSLAEAAKGLKGAALLSTIYSHCSSGDSELRAVALQIVSLSSSSQMDE</sequence>
<dbReference type="RefSeq" id="XP_013250539.1">
    <property type="nucleotide sequence ID" value="XM_013395085.1"/>
</dbReference>
<dbReference type="GO" id="GO:0031122">
    <property type="term" value="P:cytoplasmic microtubule organization"/>
    <property type="evidence" value="ECO:0007669"/>
    <property type="project" value="TreeGrafter"/>
</dbReference>
<keyword evidence="4" id="KW-0206">Cytoskeleton</keyword>
<dbReference type="InterPro" id="IPR041470">
    <property type="entry name" value="GCP_N"/>
</dbReference>
<dbReference type="GO" id="GO:0000278">
    <property type="term" value="P:mitotic cell cycle"/>
    <property type="evidence" value="ECO:0007669"/>
    <property type="project" value="TreeGrafter"/>
</dbReference>
<evidence type="ECO:0000256" key="5">
    <source>
        <dbReference type="SAM" id="Coils"/>
    </source>
</evidence>
<dbReference type="GO" id="GO:0005874">
    <property type="term" value="C:microtubule"/>
    <property type="evidence" value="ECO:0007669"/>
    <property type="project" value="UniProtKB-KW"/>
</dbReference>
<dbReference type="GO" id="GO:0007020">
    <property type="term" value="P:microtubule nucleation"/>
    <property type="evidence" value="ECO:0007669"/>
    <property type="project" value="InterPro"/>
</dbReference>
<evidence type="ECO:0000256" key="1">
    <source>
        <dbReference type="ARBA" id="ARBA00004245"/>
    </source>
</evidence>
<dbReference type="GO" id="GO:0051011">
    <property type="term" value="F:microtubule minus-end binding"/>
    <property type="evidence" value="ECO:0007669"/>
    <property type="project" value="TreeGrafter"/>
</dbReference>
<keyword evidence="2" id="KW-0963">Cytoplasm</keyword>
<reference evidence="7" key="1">
    <citation type="submission" date="2013-10" db="EMBL/GenBank/DDBJ databases">
        <title>Genomic analysis of the causative agents of coccidiosis in chickens.</title>
        <authorList>
            <person name="Reid A.J."/>
            <person name="Blake D."/>
            <person name="Billington K."/>
            <person name="Browne H."/>
            <person name="Dunn M."/>
            <person name="Hung S."/>
            <person name="Kawahara F."/>
            <person name="Miranda-Saavedra D."/>
            <person name="Mourier T."/>
            <person name="Nagra H."/>
            <person name="Otto T.D."/>
            <person name="Rawlings N."/>
            <person name="Sanchez A."/>
            <person name="Sanders M."/>
            <person name="Subramaniam C."/>
            <person name="Tay Y."/>
            <person name="Dear P."/>
            <person name="Doerig C."/>
            <person name="Gruber A."/>
            <person name="Parkinson J."/>
            <person name="Shirley M."/>
            <person name="Wan K.L."/>
            <person name="Berriman M."/>
            <person name="Tomley F."/>
            <person name="Pain A."/>
        </authorList>
    </citation>
    <scope>NUCLEOTIDE SEQUENCE</scope>
    <source>
        <strain evidence="7">Houghton</strain>
    </source>
</reference>
<dbReference type="InterPro" id="IPR007259">
    <property type="entry name" value="GCP"/>
</dbReference>
<dbReference type="PANTHER" id="PTHR19302:SF14">
    <property type="entry name" value="GAMMA-TUBULIN COMPLEX COMPONENT 3"/>
    <property type="match status" value="1"/>
</dbReference>
<dbReference type="EMBL" id="HG671006">
    <property type="protein sequence ID" value="CDI79347.1"/>
    <property type="molecule type" value="Genomic_DNA"/>
</dbReference>
<evidence type="ECO:0000313" key="8">
    <source>
        <dbReference type="Proteomes" id="UP000018050"/>
    </source>
</evidence>
<dbReference type="PANTHER" id="PTHR19302">
    <property type="entry name" value="GAMMA TUBULIN COMPLEX PROTEIN"/>
    <property type="match status" value="1"/>
</dbReference>
<organism evidence="7 8">
    <name type="scientific">Eimeria acervulina</name>
    <name type="common">Coccidian parasite</name>
    <dbReference type="NCBI Taxonomy" id="5801"/>
    <lineage>
        <taxon>Eukaryota</taxon>
        <taxon>Sar</taxon>
        <taxon>Alveolata</taxon>
        <taxon>Apicomplexa</taxon>
        <taxon>Conoidasida</taxon>
        <taxon>Coccidia</taxon>
        <taxon>Eucoccidiorida</taxon>
        <taxon>Eimeriorina</taxon>
        <taxon>Eimeriidae</taxon>
        <taxon>Eimeria</taxon>
    </lineage>
</organism>
<evidence type="ECO:0000256" key="2">
    <source>
        <dbReference type="ARBA" id="ARBA00022490"/>
    </source>
</evidence>
<dbReference type="Proteomes" id="UP000018050">
    <property type="component" value="Unassembled WGS sequence"/>
</dbReference>
<dbReference type="GO" id="GO:0000930">
    <property type="term" value="C:gamma-tubulin complex"/>
    <property type="evidence" value="ECO:0007669"/>
    <property type="project" value="TreeGrafter"/>
</dbReference>
<dbReference type="AlphaFoldDB" id="U6GIE6"/>
<dbReference type="GO" id="GO:0043015">
    <property type="term" value="F:gamma-tubulin binding"/>
    <property type="evidence" value="ECO:0007669"/>
    <property type="project" value="InterPro"/>
</dbReference>
<protein>
    <submittedName>
        <fullName evidence="7">Spc97 / Spc98 family domain-containing protein, putative</fullName>
    </submittedName>
</protein>
<keyword evidence="8" id="KW-1185">Reference proteome</keyword>
<accession>U6GIE6</accession>
<dbReference type="GO" id="GO:0000922">
    <property type="term" value="C:spindle pole"/>
    <property type="evidence" value="ECO:0007669"/>
    <property type="project" value="InterPro"/>
</dbReference>
<gene>
    <name evidence="7" type="ORF">EAH_00010730</name>
</gene>
<comment type="subcellular location">
    <subcellularLocation>
        <location evidence="1">Cytoplasm</location>
        <location evidence="1">Cytoskeleton</location>
    </subcellularLocation>
</comment>